<protein>
    <submittedName>
        <fullName evidence="2">Uncharacterized protein</fullName>
    </submittedName>
</protein>
<comment type="caution">
    <text evidence="2">The sequence shown here is derived from an EMBL/GenBank/DDBJ whole genome shotgun (WGS) entry which is preliminary data.</text>
</comment>
<keyword evidence="1" id="KW-1133">Transmembrane helix</keyword>
<keyword evidence="3" id="KW-1185">Reference proteome</keyword>
<proteinExistence type="predicted"/>
<keyword evidence="1" id="KW-0472">Membrane</keyword>
<evidence type="ECO:0000313" key="2">
    <source>
        <dbReference type="EMBL" id="GFY47163.1"/>
    </source>
</evidence>
<accession>A0A8X7BXZ2</accession>
<gene>
    <name evidence="2" type="ORF">TNIN_450921</name>
</gene>
<evidence type="ECO:0000256" key="1">
    <source>
        <dbReference type="SAM" id="Phobius"/>
    </source>
</evidence>
<dbReference type="EMBL" id="BMAV01005783">
    <property type="protein sequence ID" value="GFY47163.1"/>
    <property type="molecule type" value="Genomic_DNA"/>
</dbReference>
<reference evidence="2" key="1">
    <citation type="submission" date="2020-08" db="EMBL/GenBank/DDBJ databases">
        <title>Multicomponent nature underlies the extraordinary mechanical properties of spider dragline silk.</title>
        <authorList>
            <person name="Kono N."/>
            <person name="Nakamura H."/>
            <person name="Mori M."/>
            <person name="Yoshida Y."/>
            <person name="Ohtoshi R."/>
            <person name="Malay A.D."/>
            <person name="Moran D.A.P."/>
            <person name="Tomita M."/>
            <person name="Numata K."/>
            <person name="Arakawa K."/>
        </authorList>
    </citation>
    <scope>NUCLEOTIDE SEQUENCE</scope>
</reference>
<dbReference type="AlphaFoldDB" id="A0A8X7BXZ2"/>
<feature type="transmembrane region" description="Helical" evidence="1">
    <location>
        <begin position="98"/>
        <end position="119"/>
    </location>
</feature>
<organism evidence="2 3">
    <name type="scientific">Trichonephila inaurata madagascariensis</name>
    <dbReference type="NCBI Taxonomy" id="2747483"/>
    <lineage>
        <taxon>Eukaryota</taxon>
        <taxon>Metazoa</taxon>
        <taxon>Ecdysozoa</taxon>
        <taxon>Arthropoda</taxon>
        <taxon>Chelicerata</taxon>
        <taxon>Arachnida</taxon>
        <taxon>Araneae</taxon>
        <taxon>Araneomorphae</taxon>
        <taxon>Entelegynae</taxon>
        <taxon>Araneoidea</taxon>
        <taxon>Nephilidae</taxon>
        <taxon>Trichonephila</taxon>
        <taxon>Trichonephila inaurata</taxon>
    </lineage>
</organism>
<keyword evidence="1" id="KW-0812">Transmembrane</keyword>
<evidence type="ECO:0000313" key="3">
    <source>
        <dbReference type="Proteomes" id="UP000886998"/>
    </source>
</evidence>
<name>A0A8X7BXZ2_9ARAC</name>
<sequence length="126" mass="14116">MSFCPIASSSWKRSLSLSSGSQGRREDLAFSSIGHCLTASKIIISNPVNRDTQVKLKMRNTHIYLAQRKGAISNDRILFADDLIGLAQLDVYGDGKLFVLRFNLFICLLASVSVCLKIYTRLFWVL</sequence>
<dbReference type="Proteomes" id="UP000886998">
    <property type="component" value="Unassembled WGS sequence"/>
</dbReference>